<dbReference type="EMBL" id="CP001630">
    <property type="protein sequence ID" value="ACU39387.1"/>
    <property type="molecule type" value="Genomic_DNA"/>
</dbReference>
<evidence type="ECO:0000313" key="2">
    <source>
        <dbReference type="Proteomes" id="UP000002213"/>
    </source>
</evidence>
<dbReference type="AlphaFoldDB" id="C6WB96"/>
<accession>C6WB96</accession>
<protein>
    <submittedName>
        <fullName evidence="1">Uncharacterized protein</fullName>
    </submittedName>
</protein>
<reference evidence="1 2" key="1">
    <citation type="journal article" date="2009" name="Stand. Genomic Sci.">
        <title>Complete genome sequence of Actinosynnema mirum type strain (101).</title>
        <authorList>
            <person name="Land M."/>
            <person name="Lapidus A."/>
            <person name="Mayilraj S."/>
            <person name="Chen F."/>
            <person name="Copeland A."/>
            <person name="Del Rio T.G."/>
            <person name="Nolan M."/>
            <person name="Lucas S."/>
            <person name="Tice H."/>
            <person name="Cheng J.F."/>
            <person name="Chertkov O."/>
            <person name="Bruce D."/>
            <person name="Goodwin L."/>
            <person name="Pitluck S."/>
            <person name="Rohde M."/>
            <person name="Goker M."/>
            <person name="Pati A."/>
            <person name="Ivanova N."/>
            <person name="Mavromatis K."/>
            <person name="Chen A."/>
            <person name="Palaniappan K."/>
            <person name="Hauser L."/>
            <person name="Chang Y.J."/>
            <person name="Jeffries C.C."/>
            <person name="Brettin T."/>
            <person name="Detter J.C."/>
            <person name="Han C."/>
            <person name="Chain P."/>
            <person name="Tindall B.J."/>
            <person name="Bristow J."/>
            <person name="Eisen J.A."/>
            <person name="Markowitz V."/>
            <person name="Hugenholtz P."/>
            <person name="Kyrpides N.C."/>
            <person name="Klenk H.P."/>
        </authorList>
    </citation>
    <scope>NUCLEOTIDE SEQUENCE [LARGE SCALE GENOMIC DNA]</scope>
    <source>
        <strain evidence="2">ATCC 29888 / DSM 43827 / JCM 3225 / NBRC 14064 / NCIMB 13271 / NRRL B-12336 / IMRU 3971 / 101</strain>
    </source>
</reference>
<organism evidence="1 2">
    <name type="scientific">Actinosynnema mirum (strain ATCC 29888 / DSM 43827 / JCM 3225 / NBRC 14064 / NCIMB 13271 / NRRL B-12336 / IMRU 3971 / 101)</name>
    <dbReference type="NCBI Taxonomy" id="446462"/>
    <lineage>
        <taxon>Bacteria</taxon>
        <taxon>Bacillati</taxon>
        <taxon>Actinomycetota</taxon>
        <taxon>Actinomycetes</taxon>
        <taxon>Pseudonocardiales</taxon>
        <taxon>Pseudonocardiaceae</taxon>
        <taxon>Actinosynnema</taxon>
    </lineage>
</organism>
<dbReference type="RefSeq" id="WP_015804272.1">
    <property type="nucleotide sequence ID" value="NC_013093.1"/>
</dbReference>
<gene>
    <name evidence="1" type="ordered locus">Amir_5569</name>
</gene>
<sequence>MTLLDGRSTALVERPDHWPEPIEDPDDCWQARRDHYAPICAASPGDHTTCGCCPTGHRTNCTEESKVDSTIRADWRPLVLASPTVSDAAVEAAAVAMRNQLGLLGDGSSAWASLFPEEQDHWREQARVVLTAALPHLGGAEQPASSTTLQPEKLRFLEPYSERPAILPTTLEAQQTGQTWSLIDGVLGTYCARKATRTALKVAPEGLIRALEDLLIEFGTCLDISSQHAAEQPA</sequence>
<dbReference type="HOGENOM" id="CLU_1182983_0_0_11"/>
<dbReference type="STRING" id="446462.Amir_5569"/>
<keyword evidence="2" id="KW-1185">Reference proteome</keyword>
<name>C6WB96_ACTMD</name>
<dbReference type="Proteomes" id="UP000002213">
    <property type="component" value="Chromosome"/>
</dbReference>
<proteinExistence type="predicted"/>
<evidence type="ECO:0000313" key="1">
    <source>
        <dbReference type="EMBL" id="ACU39387.1"/>
    </source>
</evidence>
<dbReference type="KEGG" id="ami:Amir_5569"/>